<feature type="transmembrane region" description="Helical" evidence="1">
    <location>
        <begin position="212"/>
        <end position="234"/>
    </location>
</feature>
<keyword evidence="1" id="KW-0472">Membrane</keyword>
<gene>
    <name evidence="2" type="ORF">AVDCRST_MAG48-3142</name>
</gene>
<feature type="transmembrane region" description="Helical" evidence="1">
    <location>
        <begin position="448"/>
        <end position="467"/>
    </location>
</feature>
<dbReference type="AlphaFoldDB" id="A0A6J4LFW6"/>
<feature type="transmembrane region" description="Helical" evidence="1">
    <location>
        <begin position="504"/>
        <end position="523"/>
    </location>
</feature>
<feature type="transmembrane region" description="Helical" evidence="1">
    <location>
        <begin position="479"/>
        <end position="498"/>
    </location>
</feature>
<name>A0A6J4LFW6_9ACTN</name>
<feature type="transmembrane region" description="Helical" evidence="1">
    <location>
        <begin position="181"/>
        <end position="200"/>
    </location>
</feature>
<keyword evidence="1" id="KW-0812">Transmembrane</keyword>
<proteinExistence type="predicted"/>
<organism evidence="2">
    <name type="scientific">uncultured Friedmanniella sp</name>
    <dbReference type="NCBI Taxonomy" id="335381"/>
    <lineage>
        <taxon>Bacteria</taxon>
        <taxon>Bacillati</taxon>
        <taxon>Actinomycetota</taxon>
        <taxon>Actinomycetes</taxon>
        <taxon>Propionibacteriales</taxon>
        <taxon>Nocardioidaceae</taxon>
        <taxon>Friedmanniella</taxon>
        <taxon>environmental samples</taxon>
    </lineage>
</organism>
<feature type="transmembrane region" description="Helical" evidence="1">
    <location>
        <begin position="240"/>
        <end position="261"/>
    </location>
</feature>
<dbReference type="EMBL" id="CADCTS010000448">
    <property type="protein sequence ID" value="CAA9331066.1"/>
    <property type="molecule type" value="Genomic_DNA"/>
</dbReference>
<feature type="transmembrane region" description="Helical" evidence="1">
    <location>
        <begin position="365"/>
        <end position="385"/>
    </location>
</feature>
<accession>A0A6J4LFW6</accession>
<feature type="transmembrane region" description="Helical" evidence="1">
    <location>
        <begin position="268"/>
        <end position="286"/>
    </location>
</feature>
<evidence type="ECO:0000256" key="1">
    <source>
        <dbReference type="SAM" id="Phobius"/>
    </source>
</evidence>
<feature type="transmembrane region" description="Helical" evidence="1">
    <location>
        <begin position="306"/>
        <end position="328"/>
    </location>
</feature>
<evidence type="ECO:0000313" key="2">
    <source>
        <dbReference type="EMBL" id="CAA9331066.1"/>
    </source>
</evidence>
<feature type="transmembrane region" description="Helical" evidence="1">
    <location>
        <begin position="392"/>
        <end position="409"/>
    </location>
</feature>
<protein>
    <submittedName>
        <fullName evidence="2">Uncharacterized protein</fullName>
    </submittedName>
</protein>
<reference evidence="2" key="1">
    <citation type="submission" date="2020-02" db="EMBL/GenBank/DDBJ databases">
        <authorList>
            <person name="Meier V. D."/>
        </authorList>
    </citation>
    <scope>NUCLEOTIDE SEQUENCE</scope>
    <source>
        <strain evidence="2">AVDCRST_MAG48</strain>
    </source>
</reference>
<sequence>TTLFRSGDARLGTLAASTAGCVAAGGPGAALAAARPDGTLADYRTVEEFLADGLRTTCPTTLVDAGPQSDAVIVRLAEDPERTLLVTGVGPAAGSKDPALQVLYRLRTTFPGWLTSASTRREGVVTLTDLTRTLADHDAPPAAPVPTTVDGSPLAVDPAALSVPLVADHLAAITALSDGVLTGYLVLGGTGAVLFLLGLVQTLRRRLDVPRLILTFGSVLGAAMMLTGSVPWAGGGAPGLVLGVTVLGWSAALTAAALALASRLAVPAAVTGAALTVAAFTVDAALGGPMQAGSMLNSRPVLGLRWYGFGNVTFAVYATAALVLAGWLAQRFLATGHRRAAVVAVAVIGFGVVVCEGWPTMGTDFGGVVALTPPVLWLLLVVAGVRLTWPRLLAVGGSAVVAVAAISLLDWSRGPDRRSHLGAFVQRVLDGDAVDVVSRKAVASAETVVSGLGVGAVVVGAVLWLLVLRCALPVLRAGFPTLPAVLQAALATAVLGTLLNDGGISVWVTGTAMVAITVGWFCLDHARREGWPSPAPGRELWTWLGRGSARR</sequence>
<feature type="transmembrane region" description="Helical" evidence="1">
    <location>
        <begin position="340"/>
        <end position="359"/>
    </location>
</feature>
<feature type="non-terminal residue" evidence="2">
    <location>
        <position position="1"/>
    </location>
</feature>
<keyword evidence="1" id="KW-1133">Transmembrane helix</keyword>